<dbReference type="SUPFAM" id="SSF55729">
    <property type="entry name" value="Acyl-CoA N-acyltransferases (Nat)"/>
    <property type="match status" value="1"/>
</dbReference>
<dbReference type="PANTHER" id="PTHR42791">
    <property type="entry name" value="GNAT FAMILY ACETYLTRANSFERASE"/>
    <property type="match status" value="1"/>
</dbReference>
<accession>A0ABR3TYX7</accession>
<dbReference type="InterPro" id="IPR016181">
    <property type="entry name" value="Acyl_CoA_acyltransferase"/>
</dbReference>
<reference evidence="2 3" key="1">
    <citation type="journal article" date="2023" name="Plant Dis.">
        <title>First Report of Diplodia intermedia Causing Canker and Dieback Diseases on Apple Trees in Canada.</title>
        <authorList>
            <person name="Ellouze W."/>
            <person name="Ilyukhin E."/>
            <person name="Sulman M."/>
            <person name="Ali S."/>
        </authorList>
    </citation>
    <scope>NUCLEOTIDE SEQUENCE [LARGE SCALE GENOMIC DNA]</scope>
    <source>
        <strain evidence="2 3">M45-28</strain>
    </source>
</reference>
<dbReference type="CDD" id="cd04301">
    <property type="entry name" value="NAT_SF"/>
    <property type="match status" value="1"/>
</dbReference>
<sequence length="221" mass="24482">MPSPPTPYTLHPVTLADMDAMLATGSAAFQHDPLRLATFPPELVDPADPTAEDDWRRRRFTKRLETPGVVTHKVTVDDESVAGFAAWVSPSSGEGVGNAANPTGEVPRCVRREFFELQPKLMEEAKKRVLGDSRDFWYLASLATHPDHQGKGIGAALVRWGIEQGEKDGVPVYLEATPRGYFLYKKMGFEAADEIDVSHWTPNGESYKVICMIKRPSSKVQ</sequence>
<dbReference type="InterPro" id="IPR000182">
    <property type="entry name" value="GNAT_dom"/>
</dbReference>
<name>A0ABR3TYX7_9PEZI</name>
<proteinExistence type="predicted"/>
<evidence type="ECO:0000259" key="1">
    <source>
        <dbReference type="PROSITE" id="PS51186"/>
    </source>
</evidence>
<protein>
    <recommendedName>
        <fullName evidence="1">N-acetyltransferase domain-containing protein</fullName>
    </recommendedName>
</protein>
<evidence type="ECO:0000313" key="3">
    <source>
        <dbReference type="Proteomes" id="UP001521184"/>
    </source>
</evidence>
<dbReference type="InterPro" id="IPR052523">
    <property type="entry name" value="Trichothecene_AcTrans"/>
</dbReference>
<feature type="domain" description="N-acetyltransferase" evidence="1">
    <location>
        <begin position="8"/>
        <end position="217"/>
    </location>
</feature>
<dbReference type="EMBL" id="JAKEKT020000013">
    <property type="protein sequence ID" value="KAL1647161.1"/>
    <property type="molecule type" value="Genomic_DNA"/>
</dbReference>
<dbReference type="PROSITE" id="PS51186">
    <property type="entry name" value="GNAT"/>
    <property type="match status" value="1"/>
</dbReference>
<dbReference type="Proteomes" id="UP001521184">
    <property type="component" value="Unassembled WGS sequence"/>
</dbReference>
<keyword evidence="3" id="KW-1185">Reference proteome</keyword>
<dbReference type="Gene3D" id="3.40.630.30">
    <property type="match status" value="1"/>
</dbReference>
<dbReference type="Pfam" id="PF00583">
    <property type="entry name" value="Acetyltransf_1"/>
    <property type="match status" value="1"/>
</dbReference>
<comment type="caution">
    <text evidence="2">The sequence shown here is derived from an EMBL/GenBank/DDBJ whole genome shotgun (WGS) entry which is preliminary data.</text>
</comment>
<organism evidence="2 3">
    <name type="scientific">Diplodia intermedia</name>
    <dbReference type="NCBI Taxonomy" id="856260"/>
    <lineage>
        <taxon>Eukaryota</taxon>
        <taxon>Fungi</taxon>
        <taxon>Dikarya</taxon>
        <taxon>Ascomycota</taxon>
        <taxon>Pezizomycotina</taxon>
        <taxon>Dothideomycetes</taxon>
        <taxon>Dothideomycetes incertae sedis</taxon>
        <taxon>Botryosphaeriales</taxon>
        <taxon>Botryosphaeriaceae</taxon>
        <taxon>Diplodia</taxon>
    </lineage>
</organism>
<evidence type="ECO:0000313" key="2">
    <source>
        <dbReference type="EMBL" id="KAL1647161.1"/>
    </source>
</evidence>
<gene>
    <name evidence="2" type="ORF">SLS58_002932</name>
</gene>
<dbReference type="PANTHER" id="PTHR42791:SF2">
    <property type="entry name" value="N-ACETYLTRANSFERASE DOMAIN-CONTAINING PROTEIN"/>
    <property type="match status" value="1"/>
</dbReference>